<keyword evidence="6 12" id="KW-1133">Transmembrane helix</keyword>
<keyword evidence="4" id="KW-0997">Cell inner membrane</keyword>
<dbReference type="PROSITE" id="PS50192">
    <property type="entry name" value="T_SNARE"/>
    <property type="match status" value="1"/>
</dbReference>
<dbReference type="InterPro" id="IPR000727">
    <property type="entry name" value="T_SNARE_dom"/>
</dbReference>
<keyword evidence="8 10" id="KW-0807">Transducer</keyword>
<evidence type="ECO:0000256" key="11">
    <source>
        <dbReference type="SAM" id="Coils"/>
    </source>
</evidence>
<feature type="domain" description="T-SNARE coiled-coil homology" evidence="14">
    <location>
        <begin position="542"/>
        <end position="590"/>
    </location>
</feature>
<feature type="coiled-coil region" evidence="11">
    <location>
        <begin position="510"/>
        <end position="544"/>
    </location>
</feature>
<sequence>MKVSHKVAGISATILLTVITILSWSQYLTVKNSLYQKTENSINEVSSALAHQIANWLNGKLNLINLMAQDIDAGFSGARIQEVFERPILKEEFLLIFGGLDTDGKAITNDTSWNPTNWDARKRPWYQVAKDANGKAALTEPYADASTQEILISVVANFSDKGQFKGAFGGDLSLKTVSDSVNTVNFNNSGYAFLLTNKGTIISHPNAELNGKSISKLFTGKTPELTSKLQSLEIDGTSVFTSYHSLSNLKGSDWMIGVVVEEDIIMAEASAVGWRAFFAAIIGVVASTLILFLVMTKVLKPLQLLYQSLLDINRGEGDLTKRLPIVSNDEFGEVSTQFNQFIGHLQSLILKIKDLSTGVRGSTNLTAEAAVQASECLQRQLSELDQLATAMAEMSSTAHDVADNAQRGADSAQTALEAAQTGAGIVQKTTTSINQLSSDMNDAVKTITNLAQYSNNIESILSVITGIAEQTNLLALNAAIEAARAGEQGRGFAVVADEVRALASRTQESTEEIQNMINQLQTGVKQAEQTINHSQQMANETQEVSAKANDALEAISHAISEISDMTIQIAAAAEEQSATTEEINRNTTNIRDISQSVADGAEEQTRHCQDMVEKAGQQEDSLSMFKV</sequence>
<evidence type="ECO:0000256" key="2">
    <source>
        <dbReference type="ARBA" id="ARBA00022475"/>
    </source>
</evidence>
<dbReference type="CDD" id="cd11386">
    <property type="entry name" value="MCP_signal"/>
    <property type="match status" value="1"/>
</dbReference>
<evidence type="ECO:0000256" key="12">
    <source>
        <dbReference type="SAM" id="Phobius"/>
    </source>
</evidence>
<dbReference type="Gene3D" id="1.10.287.950">
    <property type="entry name" value="Methyl-accepting chemotaxis protein"/>
    <property type="match status" value="1"/>
</dbReference>
<dbReference type="CDD" id="cd06225">
    <property type="entry name" value="HAMP"/>
    <property type="match status" value="1"/>
</dbReference>
<dbReference type="PANTHER" id="PTHR32089">
    <property type="entry name" value="METHYL-ACCEPTING CHEMOTAXIS PROTEIN MCPB"/>
    <property type="match status" value="1"/>
</dbReference>
<feature type="transmembrane region" description="Helical" evidence="12">
    <location>
        <begin position="7"/>
        <end position="27"/>
    </location>
</feature>
<organism evidence="16 17">
    <name type="scientific">Litoribrevibacter albus</name>
    <dbReference type="NCBI Taxonomy" id="1473156"/>
    <lineage>
        <taxon>Bacteria</taxon>
        <taxon>Pseudomonadati</taxon>
        <taxon>Pseudomonadota</taxon>
        <taxon>Gammaproteobacteria</taxon>
        <taxon>Oceanospirillales</taxon>
        <taxon>Oceanospirillaceae</taxon>
        <taxon>Litoribrevibacter</taxon>
    </lineage>
</organism>
<dbReference type="CDD" id="cd12912">
    <property type="entry name" value="PDC2_MCP_like"/>
    <property type="match status" value="1"/>
</dbReference>
<dbReference type="PANTHER" id="PTHR32089:SF117">
    <property type="entry name" value="METHYL ACCEPTING SENSORY TRANSDUCER WITH CACHE_1 SMALL MOLECULE BINDING DOMAIN"/>
    <property type="match status" value="1"/>
</dbReference>
<evidence type="ECO:0000256" key="5">
    <source>
        <dbReference type="ARBA" id="ARBA00022692"/>
    </source>
</evidence>
<dbReference type="SUPFAM" id="SSF58104">
    <property type="entry name" value="Methyl-accepting chemotaxis protein (MCP) signaling domain"/>
    <property type="match status" value="1"/>
</dbReference>
<dbReference type="InterPro" id="IPR029151">
    <property type="entry name" value="Sensor-like_sf"/>
</dbReference>
<evidence type="ECO:0000256" key="6">
    <source>
        <dbReference type="ARBA" id="ARBA00022989"/>
    </source>
</evidence>
<evidence type="ECO:0000256" key="1">
    <source>
        <dbReference type="ARBA" id="ARBA00004429"/>
    </source>
</evidence>
<evidence type="ECO:0000259" key="14">
    <source>
        <dbReference type="PROSITE" id="PS50192"/>
    </source>
</evidence>
<keyword evidence="7 12" id="KW-0472">Membrane</keyword>
<feature type="domain" description="Methyl-accepting transducer" evidence="13">
    <location>
        <begin position="355"/>
        <end position="591"/>
    </location>
</feature>
<evidence type="ECO:0000256" key="8">
    <source>
        <dbReference type="ARBA" id="ARBA00023224"/>
    </source>
</evidence>
<dbReference type="AlphaFoldDB" id="A0AA37SCA1"/>
<dbReference type="CDD" id="cd12913">
    <property type="entry name" value="PDC1_MCP_like"/>
    <property type="match status" value="1"/>
</dbReference>
<accession>A0AA37SCA1</accession>
<evidence type="ECO:0000256" key="3">
    <source>
        <dbReference type="ARBA" id="ARBA00022500"/>
    </source>
</evidence>
<dbReference type="SUPFAM" id="SSF103190">
    <property type="entry name" value="Sensory domain-like"/>
    <property type="match status" value="1"/>
</dbReference>
<dbReference type="InterPro" id="IPR004089">
    <property type="entry name" value="MCPsignal_dom"/>
</dbReference>
<reference evidence="16" key="1">
    <citation type="journal article" date="2014" name="Int. J. Syst. Evol. Microbiol.">
        <title>Complete genome sequence of Corynebacterium casei LMG S-19264T (=DSM 44701T), isolated from a smear-ripened cheese.</title>
        <authorList>
            <consortium name="US DOE Joint Genome Institute (JGI-PGF)"/>
            <person name="Walter F."/>
            <person name="Albersmeier A."/>
            <person name="Kalinowski J."/>
            <person name="Ruckert C."/>
        </authorList>
    </citation>
    <scope>NUCLEOTIDE SEQUENCE</scope>
    <source>
        <strain evidence="16">NBRC 110071</strain>
    </source>
</reference>
<comment type="caution">
    <text evidence="16">The sequence shown here is derived from an EMBL/GenBank/DDBJ whole genome shotgun (WGS) entry which is preliminary data.</text>
</comment>
<keyword evidence="11" id="KW-0175">Coiled coil</keyword>
<dbReference type="InterPro" id="IPR033479">
    <property type="entry name" value="dCache_1"/>
</dbReference>
<dbReference type="SMART" id="SM00283">
    <property type="entry name" value="MA"/>
    <property type="match status" value="1"/>
</dbReference>
<reference evidence="16" key="2">
    <citation type="submission" date="2023-01" db="EMBL/GenBank/DDBJ databases">
        <title>Draft genome sequence of Litoribrevibacter albus strain NBRC 110071.</title>
        <authorList>
            <person name="Sun Q."/>
            <person name="Mori K."/>
        </authorList>
    </citation>
    <scope>NUCLEOTIDE SEQUENCE</scope>
    <source>
        <strain evidence="16">NBRC 110071</strain>
    </source>
</reference>
<dbReference type="EMBL" id="BSNM01000015">
    <property type="protein sequence ID" value="GLQ32153.1"/>
    <property type="molecule type" value="Genomic_DNA"/>
</dbReference>
<evidence type="ECO:0000256" key="4">
    <source>
        <dbReference type="ARBA" id="ARBA00022519"/>
    </source>
</evidence>
<dbReference type="InterPro" id="IPR003660">
    <property type="entry name" value="HAMP_dom"/>
</dbReference>
<dbReference type="Pfam" id="PF00672">
    <property type="entry name" value="HAMP"/>
    <property type="match status" value="1"/>
</dbReference>
<dbReference type="Pfam" id="PF00015">
    <property type="entry name" value="MCPsignal"/>
    <property type="match status" value="1"/>
</dbReference>
<dbReference type="GO" id="GO:0006935">
    <property type="term" value="P:chemotaxis"/>
    <property type="evidence" value="ECO:0007669"/>
    <property type="project" value="UniProtKB-KW"/>
</dbReference>
<evidence type="ECO:0000259" key="15">
    <source>
        <dbReference type="PROSITE" id="PS50885"/>
    </source>
</evidence>
<evidence type="ECO:0000313" key="16">
    <source>
        <dbReference type="EMBL" id="GLQ32153.1"/>
    </source>
</evidence>
<feature type="domain" description="HAMP" evidence="15">
    <location>
        <begin position="296"/>
        <end position="350"/>
    </location>
</feature>
<dbReference type="RefSeq" id="WP_284382030.1">
    <property type="nucleotide sequence ID" value="NZ_BSNM01000015.1"/>
</dbReference>
<keyword evidence="3" id="KW-0145">Chemotaxis</keyword>
<keyword evidence="17" id="KW-1185">Reference proteome</keyword>
<dbReference type="Gene3D" id="3.30.450.20">
    <property type="entry name" value="PAS domain"/>
    <property type="match status" value="2"/>
</dbReference>
<gene>
    <name evidence="16" type="ORF">GCM10007876_26320</name>
</gene>
<dbReference type="PROSITE" id="PS50111">
    <property type="entry name" value="CHEMOTAXIS_TRANSDUC_2"/>
    <property type="match status" value="1"/>
</dbReference>
<comment type="similarity">
    <text evidence="9">Belongs to the methyl-accepting chemotaxis (MCP) protein family.</text>
</comment>
<dbReference type="Pfam" id="PF02743">
    <property type="entry name" value="dCache_1"/>
    <property type="match status" value="1"/>
</dbReference>
<keyword evidence="2" id="KW-1003">Cell membrane</keyword>
<comment type="subcellular location">
    <subcellularLocation>
        <location evidence="1">Cell inner membrane</location>
        <topology evidence="1">Multi-pass membrane protein</topology>
    </subcellularLocation>
</comment>
<dbReference type="PROSITE" id="PS50885">
    <property type="entry name" value="HAMP"/>
    <property type="match status" value="1"/>
</dbReference>
<dbReference type="GO" id="GO:0007165">
    <property type="term" value="P:signal transduction"/>
    <property type="evidence" value="ECO:0007669"/>
    <property type="project" value="UniProtKB-KW"/>
</dbReference>
<evidence type="ECO:0000256" key="7">
    <source>
        <dbReference type="ARBA" id="ARBA00023136"/>
    </source>
</evidence>
<keyword evidence="5 12" id="KW-0812">Transmembrane</keyword>
<evidence type="ECO:0000256" key="9">
    <source>
        <dbReference type="ARBA" id="ARBA00029447"/>
    </source>
</evidence>
<dbReference type="Proteomes" id="UP001161389">
    <property type="component" value="Unassembled WGS sequence"/>
</dbReference>
<evidence type="ECO:0000313" key="17">
    <source>
        <dbReference type="Proteomes" id="UP001161389"/>
    </source>
</evidence>
<dbReference type="GO" id="GO:0005886">
    <property type="term" value="C:plasma membrane"/>
    <property type="evidence" value="ECO:0007669"/>
    <property type="project" value="UniProtKB-SubCell"/>
</dbReference>
<evidence type="ECO:0000259" key="13">
    <source>
        <dbReference type="PROSITE" id="PS50111"/>
    </source>
</evidence>
<feature type="transmembrane region" description="Helical" evidence="12">
    <location>
        <begin position="272"/>
        <end position="294"/>
    </location>
</feature>
<dbReference type="FunFam" id="1.10.287.950:FF:000001">
    <property type="entry name" value="Methyl-accepting chemotaxis sensory transducer"/>
    <property type="match status" value="1"/>
</dbReference>
<protein>
    <submittedName>
        <fullName evidence="16">Methyl-accepting chemotaxis protein</fullName>
    </submittedName>
</protein>
<name>A0AA37SCA1_9GAMM</name>
<proteinExistence type="inferred from homology"/>
<dbReference type="SMART" id="SM00304">
    <property type="entry name" value="HAMP"/>
    <property type="match status" value="2"/>
</dbReference>
<evidence type="ECO:0000256" key="10">
    <source>
        <dbReference type="PROSITE-ProRule" id="PRU00284"/>
    </source>
</evidence>